<dbReference type="CDD" id="cd16015">
    <property type="entry name" value="LTA_synthase"/>
    <property type="match status" value="1"/>
</dbReference>
<dbReference type="SUPFAM" id="SSF53649">
    <property type="entry name" value="Alkaline phosphatase-like"/>
    <property type="match status" value="1"/>
</dbReference>
<accession>A0A261FS22</accession>
<dbReference type="AlphaFoldDB" id="A0A261FS22"/>
<keyword evidence="1" id="KW-0472">Membrane</keyword>
<feature type="transmembrane region" description="Helical" evidence="1">
    <location>
        <begin position="137"/>
        <end position="156"/>
    </location>
</feature>
<evidence type="ECO:0000259" key="2">
    <source>
        <dbReference type="Pfam" id="PF00884"/>
    </source>
</evidence>
<keyword evidence="4" id="KW-1185">Reference proteome</keyword>
<keyword evidence="1" id="KW-0812">Transmembrane</keyword>
<feature type="transmembrane region" description="Helical" evidence="1">
    <location>
        <begin position="76"/>
        <end position="96"/>
    </location>
</feature>
<feature type="domain" description="Sulfatase N-terminal" evidence="2">
    <location>
        <begin position="365"/>
        <end position="666"/>
    </location>
</feature>
<keyword evidence="1" id="KW-1133">Transmembrane helix</keyword>
<dbReference type="STRING" id="1603886.GCA_001895165_00685"/>
<evidence type="ECO:0000313" key="4">
    <source>
        <dbReference type="Proteomes" id="UP000216352"/>
    </source>
</evidence>
<sequence>MNSSSRASEAPQDTSRYNTSYIDYLTAEGLKKNASDKKERTREEREADEGIRQSGRLRRIWHGVRLIWGKRPQLSFALYAIVFTLVTATAVVFLQASMYTEPQYDDPDAVDDTTKILNSVAGRVTQFISQIWLEQKYQALLNFIVLGVIYLALILLMNRFWIPTAIFGSVITAFSVANYFKVQLRSEPIILADLNFVAGGNSTEIMSFIPEDGMGLVKTATTGLIWFACICFALQILDRRGPLIPVTWRPSRFVSFKNITLVLTRILAAALTCVLVFSFTWNLGTTNSWSYRFAQSFGDSPEMWNALGDASNNGPALTFLRLAHAKVMDEPEGYSEETMREIAERYSTEASTINASRANNLTDSTVIMVLSETFSDPLRVPGISFDIDPMPNIRQLKEVTTSGLMLSPGYGGGTANIEYQALTGLNLSNFDASLSVPYQQLVPSQTNPYAFNQIWNDAYGEDASIAFHPFNKNMYFRGTNYSRFNFSKFMTIDSDPPIEHQDVIGSAWYISDESSYQNVLDELNSDAHESPQFIQLVTMQNHMPYNDFYEDNEFKNVDTSSLGDEERVSVETYVKGISITDQVTTEFLNQLNQINEPITVIFYGDHLPGIYSTAAENPDNAVVLHETDYFIWSNQASTSNSTKLAAESSAFTSSNYFMSSAAEHMNAKVSPYLAMLSRLHQEIPAMSRAVTQSEDNEEDDAVTYLDAYGNLMDPDNLSENAQRLLEDYRLVQYDMTVGRNYLAETNFTTVPAS</sequence>
<protein>
    <submittedName>
        <fullName evidence="3">Phosphoglycerol transferase</fullName>
    </submittedName>
</protein>
<dbReference type="GO" id="GO:0016740">
    <property type="term" value="F:transferase activity"/>
    <property type="evidence" value="ECO:0007669"/>
    <property type="project" value="UniProtKB-KW"/>
</dbReference>
<reference evidence="3 4" key="1">
    <citation type="journal article" date="2017" name="BMC Genomics">
        <title>Comparative genomic and phylogenomic analyses of the Bifidobacteriaceae family.</title>
        <authorList>
            <person name="Lugli G.A."/>
            <person name="Milani C."/>
            <person name="Turroni F."/>
            <person name="Duranti S."/>
            <person name="Mancabelli L."/>
            <person name="Mangifesta M."/>
            <person name="Ferrario C."/>
            <person name="Modesto M."/>
            <person name="Mattarelli P."/>
            <person name="Jiri K."/>
            <person name="van Sinderen D."/>
            <person name="Ventura M."/>
        </authorList>
    </citation>
    <scope>NUCLEOTIDE SEQUENCE [LARGE SCALE GENOMIC DNA]</scope>
    <source>
        <strain evidence="3 4">DSM 28807</strain>
    </source>
</reference>
<dbReference type="InterPro" id="IPR000917">
    <property type="entry name" value="Sulfatase_N"/>
</dbReference>
<dbReference type="Gene3D" id="3.40.720.10">
    <property type="entry name" value="Alkaline Phosphatase, subunit A"/>
    <property type="match status" value="1"/>
</dbReference>
<proteinExistence type="predicted"/>
<dbReference type="Pfam" id="PF00884">
    <property type="entry name" value="Sulfatase"/>
    <property type="match status" value="1"/>
</dbReference>
<name>A0A261FS22_9BIFI</name>
<organism evidence="3 4">
    <name type="scientific">Bifidobacterium lemurum</name>
    <dbReference type="NCBI Taxonomy" id="1603886"/>
    <lineage>
        <taxon>Bacteria</taxon>
        <taxon>Bacillati</taxon>
        <taxon>Actinomycetota</taxon>
        <taxon>Actinomycetes</taxon>
        <taxon>Bifidobacteriales</taxon>
        <taxon>Bifidobacteriaceae</taxon>
        <taxon>Bifidobacterium</taxon>
    </lineage>
</organism>
<feature type="transmembrane region" description="Helical" evidence="1">
    <location>
        <begin position="258"/>
        <end position="281"/>
    </location>
</feature>
<dbReference type="InterPro" id="IPR017850">
    <property type="entry name" value="Alkaline_phosphatase_core_sf"/>
</dbReference>
<dbReference type="Proteomes" id="UP000216352">
    <property type="component" value="Unassembled WGS sequence"/>
</dbReference>
<gene>
    <name evidence="3" type="ORF">BLEM_1312</name>
</gene>
<dbReference type="EMBL" id="MWWX01000008">
    <property type="protein sequence ID" value="OZG61775.1"/>
    <property type="molecule type" value="Genomic_DNA"/>
</dbReference>
<keyword evidence="3" id="KW-0808">Transferase</keyword>
<evidence type="ECO:0000256" key="1">
    <source>
        <dbReference type="SAM" id="Phobius"/>
    </source>
</evidence>
<evidence type="ECO:0000313" key="3">
    <source>
        <dbReference type="EMBL" id="OZG61775.1"/>
    </source>
</evidence>
<comment type="caution">
    <text evidence="3">The sequence shown here is derived from an EMBL/GenBank/DDBJ whole genome shotgun (WGS) entry which is preliminary data.</text>
</comment>